<dbReference type="EMBL" id="JAWLKE010000006">
    <property type="protein sequence ID" value="MDV6232463.1"/>
    <property type="molecule type" value="Genomic_DNA"/>
</dbReference>
<comment type="caution">
    <text evidence="4">The sequence shown here is derived from an EMBL/GenBank/DDBJ whole genome shotgun (WGS) entry which is preliminary data.</text>
</comment>
<feature type="DNA-binding region" description="H-T-H motif" evidence="2">
    <location>
        <begin position="37"/>
        <end position="56"/>
    </location>
</feature>
<evidence type="ECO:0000313" key="4">
    <source>
        <dbReference type="EMBL" id="MDV6232463.1"/>
    </source>
</evidence>
<sequence length="395" mass="43797">MNETGTTAQRRRPRNRKAQILVAAAEAFSERGYHPVGIEDIAATVGISGPALYRHFPTKYSLFVHTVMRMTDSLVAATDPAVIDVEDPQARIDAVIGAIIATTLDNRRTGGLYRWEGRYLVGSDREYLRRALRTVHERVTVPLRQLRPDLSESDAALLATAAISVVASITAHRSALSAKQIEESMLAAARSVLWTELPQQGSASPHRESVLEHASKREELLHHSIRLFYLHGYHEVGLDDIGAAASITASSVYRYFPSKAELLEAALHRANDQLTDTLAGALEQSSSPVDAVRTFARLYTELTFRQGELVAVYFAEIGNLPADRRTTLRRIQRHNIDGWAQLLREARPNTSVVVSKFLIHAALGLVFDVGRTVRFERSDRTMARVQQTMTAVLLG</sequence>
<accession>A0ABU4B1V9</accession>
<feature type="DNA-binding region" description="H-T-H motif" evidence="2">
    <location>
        <begin position="237"/>
        <end position="256"/>
    </location>
</feature>
<feature type="domain" description="HTH tetR-type" evidence="3">
    <location>
        <begin position="214"/>
        <end position="274"/>
    </location>
</feature>
<dbReference type="SUPFAM" id="SSF46689">
    <property type="entry name" value="Homeodomain-like"/>
    <property type="match status" value="2"/>
</dbReference>
<protein>
    <submittedName>
        <fullName evidence="4">TetR family transcriptional regulator</fullName>
    </submittedName>
</protein>
<evidence type="ECO:0000256" key="1">
    <source>
        <dbReference type="ARBA" id="ARBA00023125"/>
    </source>
</evidence>
<dbReference type="Proteomes" id="UP001185899">
    <property type="component" value="Unassembled WGS sequence"/>
</dbReference>
<dbReference type="Pfam" id="PF00440">
    <property type="entry name" value="TetR_N"/>
    <property type="match status" value="2"/>
</dbReference>
<evidence type="ECO:0000256" key="2">
    <source>
        <dbReference type="PROSITE-ProRule" id="PRU00335"/>
    </source>
</evidence>
<reference evidence="4 5" key="1">
    <citation type="submission" date="2023-10" db="EMBL/GenBank/DDBJ databases">
        <title>Development of a sustainable strategy for remediation of hydrocarbon-contaminated territories based on the waste exchange concept.</title>
        <authorList>
            <person name="Krivoruchko A."/>
        </authorList>
    </citation>
    <scope>NUCLEOTIDE SEQUENCE [LARGE SCALE GENOMIC DNA]</scope>
    <source>
        <strain evidence="4 5">IEGM 1322</strain>
    </source>
</reference>
<keyword evidence="5" id="KW-1185">Reference proteome</keyword>
<dbReference type="PRINTS" id="PR00455">
    <property type="entry name" value="HTHTETR"/>
</dbReference>
<dbReference type="PROSITE" id="PS50977">
    <property type="entry name" value="HTH_TETR_2"/>
    <property type="match status" value="2"/>
</dbReference>
<dbReference type="Gene3D" id="1.10.357.10">
    <property type="entry name" value="Tetracycline Repressor, domain 2"/>
    <property type="match status" value="2"/>
</dbReference>
<dbReference type="PANTHER" id="PTHR30055:SF237">
    <property type="entry name" value="TRANSCRIPTIONAL REPRESSOR MCE3R"/>
    <property type="match status" value="1"/>
</dbReference>
<dbReference type="InterPro" id="IPR050109">
    <property type="entry name" value="HTH-type_TetR-like_transc_reg"/>
</dbReference>
<evidence type="ECO:0000259" key="3">
    <source>
        <dbReference type="PROSITE" id="PS50977"/>
    </source>
</evidence>
<dbReference type="Gene3D" id="1.10.10.60">
    <property type="entry name" value="Homeodomain-like"/>
    <property type="match status" value="2"/>
</dbReference>
<keyword evidence="1 2" id="KW-0238">DNA-binding</keyword>
<name>A0ABU4B1V9_9NOCA</name>
<evidence type="ECO:0000313" key="5">
    <source>
        <dbReference type="Proteomes" id="UP001185899"/>
    </source>
</evidence>
<dbReference type="InterPro" id="IPR001647">
    <property type="entry name" value="HTH_TetR"/>
</dbReference>
<dbReference type="RefSeq" id="WP_317549057.1">
    <property type="nucleotide sequence ID" value="NZ_JAWLKE010000006.1"/>
</dbReference>
<gene>
    <name evidence="4" type="ORF">R3P95_18075</name>
</gene>
<proteinExistence type="predicted"/>
<organism evidence="4 5">
    <name type="scientific">Rhodococcus cercidiphylli</name>
    <dbReference type="NCBI Taxonomy" id="489916"/>
    <lineage>
        <taxon>Bacteria</taxon>
        <taxon>Bacillati</taxon>
        <taxon>Actinomycetota</taxon>
        <taxon>Actinomycetes</taxon>
        <taxon>Mycobacteriales</taxon>
        <taxon>Nocardiaceae</taxon>
        <taxon>Rhodococcus</taxon>
    </lineage>
</organism>
<dbReference type="InterPro" id="IPR009057">
    <property type="entry name" value="Homeodomain-like_sf"/>
</dbReference>
<dbReference type="PANTHER" id="PTHR30055">
    <property type="entry name" value="HTH-TYPE TRANSCRIPTIONAL REGULATOR RUTR"/>
    <property type="match status" value="1"/>
</dbReference>
<feature type="domain" description="HTH tetR-type" evidence="3">
    <location>
        <begin position="14"/>
        <end position="74"/>
    </location>
</feature>